<protein>
    <recommendedName>
        <fullName evidence="3">Flagellar assembly protein FliH/Type III secretion system HrpE domain-containing protein</fullName>
    </recommendedName>
</protein>
<proteinExistence type="predicted"/>
<reference evidence="2" key="1">
    <citation type="submission" date="2023-07" db="EMBL/GenBank/DDBJ databases">
        <title>Characterization of two Paracoccaceae strains isolated from Phycosphere and proposal of Xinfangfangia lacusdiani sp. nov.</title>
        <authorList>
            <person name="Deng Y."/>
            <person name="Zhang Y.Q."/>
        </authorList>
    </citation>
    <scope>NUCLEOTIDE SEQUENCE [LARGE SCALE GENOMIC DNA]</scope>
    <source>
        <strain evidence="2">CPCC 101403</strain>
    </source>
</reference>
<evidence type="ECO:0000313" key="2">
    <source>
        <dbReference type="Proteomes" id="UP001251085"/>
    </source>
</evidence>
<dbReference type="EMBL" id="JAVRQI010000011">
    <property type="protein sequence ID" value="MDT1063146.1"/>
    <property type="molecule type" value="Genomic_DNA"/>
</dbReference>
<gene>
    <name evidence="1" type="ORF">RM190_14810</name>
</gene>
<evidence type="ECO:0000313" key="1">
    <source>
        <dbReference type="EMBL" id="MDT1063146.1"/>
    </source>
</evidence>
<dbReference type="RefSeq" id="WP_311760235.1">
    <property type="nucleotide sequence ID" value="NZ_JAVRQI010000011.1"/>
</dbReference>
<accession>A0ABU3EFX7</accession>
<sequence length="186" mass="19980">MNAIALRLESFGTRAADPEPSPTDTLAERAYQDGYERGLNHGREASLDALCAELARLGQHRDGRDAEAARIRRDTMADLRPVLTGLVALLGRASATDRLMVAVEAQLAKLAGTDPETSLQIRCPPDMAEDIRDCLARSGLRNASIVDGAGDEPLVELRSGAGRTCLDPARMLDELGAVIADIFQEE</sequence>
<dbReference type="Proteomes" id="UP001251085">
    <property type="component" value="Unassembled WGS sequence"/>
</dbReference>
<comment type="caution">
    <text evidence="1">The sequence shown here is derived from an EMBL/GenBank/DDBJ whole genome shotgun (WGS) entry which is preliminary data.</text>
</comment>
<name>A0ABU3EFX7_9RHOB</name>
<evidence type="ECO:0008006" key="3">
    <source>
        <dbReference type="Google" id="ProtNLM"/>
    </source>
</evidence>
<organism evidence="1 2">
    <name type="scientific">Paracoccus broussonetiae</name>
    <dbReference type="NCBI Taxonomy" id="3075834"/>
    <lineage>
        <taxon>Bacteria</taxon>
        <taxon>Pseudomonadati</taxon>
        <taxon>Pseudomonadota</taxon>
        <taxon>Alphaproteobacteria</taxon>
        <taxon>Rhodobacterales</taxon>
        <taxon>Paracoccaceae</taxon>
        <taxon>Paracoccus</taxon>
    </lineage>
</organism>
<keyword evidence="2" id="KW-1185">Reference proteome</keyword>